<dbReference type="Proteomes" id="UP000183832">
    <property type="component" value="Unassembled WGS sequence"/>
</dbReference>
<protein>
    <submittedName>
        <fullName evidence="1">CLUMA_CG014747, isoform A</fullName>
    </submittedName>
</protein>
<accession>A0A1J1IP39</accession>
<name>A0A1J1IP39_9DIPT</name>
<keyword evidence="2" id="KW-1185">Reference proteome</keyword>
<reference evidence="1 2" key="1">
    <citation type="submission" date="2015-04" db="EMBL/GenBank/DDBJ databases">
        <authorList>
            <person name="Syromyatnikov M.Y."/>
            <person name="Popov V.N."/>
        </authorList>
    </citation>
    <scope>NUCLEOTIDE SEQUENCE [LARGE SCALE GENOMIC DNA]</scope>
</reference>
<gene>
    <name evidence="1" type="ORF">CLUMA_CG014747</name>
</gene>
<dbReference type="AlphaFoldDB" id="A0A1J1IP39"/>
<evidence type="ECO:0000313" key="2">
    <source>
        <dbReference type="Proteomes" id="UP000183832"/>
    </source>
</evidence>
<dbReference type="EMBL" id="CVRI01000055">
    <property type="protein sequence ID" value="CRL01324.1"/>
    <property type="molecule type" value="Genomic_DNA"/>
</dbReference>
<evidence type="ECO:0000313" key="1">
    <source>
        <dbReference type="EMBL" id="CRL01324.1"/>
    </source>
</evidence>
<proteinExistence type="predicted"/>
<sequence length="91" mass="10677">MSKLVKRRIKENRIKPAHWMKVSETIRRVLVTFSKSNGKDSVIPSESQTINIIISFEWMHMKVVVLNSIRLILFKIVDNDLRRDEVGKISK</sequence>
<organism evidence="1 2">
    <name type="scientific">Clunio marinus</name>
    <dbReference type="NCBI Taxonomy" id="568069"/>
    <lineage>
        <taxon>Eukaryota</taxon>
        <taxon>Metazoa</taxon>
        <taxon>Ecdysozoa</taxon>
        <taxon>Arthropoda</taxon>
        <taxon>Hexapoda</taxon>
        <taxon>Insecta</taxon>
        <taxon>Pterygota</taxon>
        <taxon>Neoptera</taxon>
        <taxon>Endopterygota</taxon>
        <taxon>Diptera</taxon>
        <taxon>Nematocera</taxon>
        <taxon>Chironomoidea</taxon>
        <taxon>Chironomidae</taxon>
        <taxon>Clunio</taxon>
    </lineage>
</organism>